<sequence length="213" mass="23268">MSNNKKILLAVLVSLLVFGVAKFFYEETDFEISDCNIERIKLRGYLSTYVLYNNASDGLEATGGDDVSSSEEIVKAIEMANKDDSIKAILLEVDSFGGSGVAGQDIAEALKRANKPTVALIKESGLSAAYWAASGADYIIASNISDVGSIGVTMSYLDYSQKDKDEGIIYQELSSGKFKNTGDPDKSISYEEKELIMRDIKIIHENFVKDISK</sequence>
<dbReference type="Gene3D" id="3.90.226.10">
    <property type="entry name" value="2-enoyl-CoA Hydratase, Chain A, domain 1"/>
    <property type="match status" value="1"/>
</dbReference>
<feature type="domain" description="Peptidase S49" evidence="5">
    <location>
        <begin position="110"/>
        <end position="213"/>
    </location>
</feature>
<keyword evidence="4" id="KW-0720">Serine protease</keyword>
<accession>A0A1G2HXD3</accession>
<dbReference type="GO" id="GO:0008236">
    <property type="term" value="F:serine-type peptidase activity"/>
    <property type="evidence" value="ECO:0007669"/>
    <property type="project" value="UniProtKB-KW"/>
</dbReference>
<keyword evidence="2" id="KW-0645">Protease</keyword>
<dbReference type="PANTHER" id="PTHR33209:SF1">
    <property type="entry name" value="PEPTIDASE S49 DOMAIN-CONTAINING PROTEIN"/>
    <property type="match status" value="1"/>
</dbReference>
<dbReference type="Gene3D" id="6.20.330.10">
    <property type="match status" value="1"/>
</dbReference>
<dbReference type="GO" id="GO:0006508">
    <property type="term" value="P:proteolysis"/>
    <property type="evidence" value="ECO:0007669"/>
    <property type="project" value="UniProtKB-KW"/>
</dbReference>
<name>A0A1G2HXD3_9BACT</name>
<evidence type="ECO:0000259" key="5">
    <source>
        <dbReference type="Pfam" id="PF01343"/>
    </source>
</evidence>
<dbReference type="InterPro" id="IPR029045">
    <property type="entry name" value="ClpP/crotonase-like_dom_sf"/>
</dbReference>
<evidence type="ECO:0000256" key="3">
    <source>
        <dbReference type="ARBA" id="ARBA00022801"/>
    </source>
</evidence>
<evidence type="ECO:0000256" key="4">
    <source>
        <dbReference type="ARBA" id="ARBA00022825"/>
    </source>
</evidence>
<reference evidence="6 7" key="1">
    <citation type="journal article" date="2016" name="Nat. Commun.">
        <title>Thousands of microbial genomes shed light on interconnected biogeochemical processes in an aquifer system.</title>
        <authorList>
            <person name="Anantharaman K."/>
            <person name="Brown C.T."/>
            <person name="Hug L.A."/>
            <person name="Sharon I."/>
            <person name="Castelle C.J."/>
            <person name="Probst A.J."/>
            <person name="Thomas B.C."/>
            <person name="Singh A."/>
            <person name="Wilkins M.J."/>
            <person name="Karaoz U."/>
            <person name="Brodie E.L."/>
            <person name="Williams K.H."/>
            <person name="Hubbard S.S."/>
            <person name="Banfield J.F."/>
        </authorList>
    </citation>
    <scope>NUCLEOTIDE SEQUENCE [LARGE SCALE GENOMIC DNA]</scope>
</reference>
<protein>
    <recommendedName>
        <fullName evidence="5">Peptidase S49 domain-containing protein</fullName>
    </recommendedName>
</protein>
<comment type="caution">
    <text evidence="6">The sequence shown here is derived from an EMBL/GenBank/DDBJ whole genome shotgun (WGS) entry which is preliminary data.</text>
</comment>
<comment type="similarity">
    <text evidence="1">Belongs to the peptidase S49 family.</text>
</comment>
<dbReference type="STRING" id="1802206.A3D35_03610"/>
<evidence type="ECO:0000256" key="1">
    <source>
        <dbReference type="ARBA" id="ARBA00008683"/>
    </source>
</evidence>
<dbReference type="PANTHER" id="PTHR33209">
    <property type="entry name" value="PROTEASE 4"/>
    <property type="match status" value="1"/>
</dbReference>
<evidence type="ECO:0000313" key="7">
    <source>
        <dbReference type="Proteomes" id="UP000176421"/>
    </source>
</evidence>
<dbReference type="Pfam" id="PF01343">
    <property type="entry name" value="Peptidase_S49"/>
    <property type="match status" value="1"/>
</dbReference>
<dbReference type="InterPro" id="IPR002142">
    <property type="entry name" value="Peptidase_S49"/>
</dbReference>
<proteinExistence type="inferred from homology"/>
<dbReference type="Proteomes" id="UP000176421">
    <property type="component" value="Unassembled WGS sequence"/>
</dbReference>
<feature type="non-terminal residue" evidence="6">
    <location>
        <position position="213"/>
    </location>
</feature>
<evidence type="ECO:0000313" key="6">
    <source>
        <dbReference type="EMBL" id="OGZ67182.1"/>
    </source>
</evidence>
<dbReference type="EMBL" id="MHOS01000042">
    <property type="protein sequence ID" value="OGZ67182.1"/>
    <property type="molecule type" value="Genomic_DNA"/>
</dbReference>
<keyword evidence="3" id="KW-0378">Hydrolase</keyword>
<dbReference type="AlphaFoldDB" id="A0A1G2HXD3"/>
<gene>
    <name evidence="6" type="ORF">A3D35_03610</name>
</gene>
<dbReference type="SUPFAM" id="SSF52096">
    <property type="entry name" value="ClpP/crotonase"/>
    <property type="match status" value="1"/>
</dbReference>
<organism evidence="6 7">
    <name type="scientific">Candidatus Staskawiczbacteria bacterium RIFCSPHIGHO2_02_FULL_34_9</name>
    <dbReference type="NCBI Taxonomy" id="1802206"/>
    <lineage>
        <taxon>Bacteria</taxon>
        <taxon>Candidatus Staskawicziibacteriota</taxon>
    </lineage>
</organism>
<evidence type="ECO:0000256" key="2">
    <source>
        <dbReference type="ARBA" id="ARBA00022670"/>
    </source>
</evidence>